<dbReference type="Pfam" id="PF06074">
    <property type="entry name" value="Portal_Mu"/>
    <property type="match status" value="1"/>
</dbReference>
<evidence type="ECO:0000313" key="2">
    <source>
        <dbReference type="Proteomes" id="UP000825051"/>
    </source>
</evidence>
<proteinExistence type="predicted"/>
<dbReference type="RefSeq" id="WP_220165221.1">
    <property type="nucleotide sequence ID" value="NZ_CP080507.1"/>
</dbReference>
<organism evidence="1 2">
    <name type="scientific">Horticoccus luteus</name>
    <dbReference type="NCBI Taxonomy" id="2862869"/>
    <lineage>
        <taxon>Bacteria</taxon>
        <taxon>Pseudomonadati</taxon>
        <taxon>Verrucomicrobiota</taxon>
        <taxon>Opitutia</taxon>
        <taxon>Opitutales</taxon>
        <taxon>Opitutaceae</taxon>
        <taxon>Horticoccus</taxon>
    </lineage>
</organism>
<dbReference type="Proteomes" id="UP000825051">
    <property type="component" value="Chromosome"/>
</dbReference>
<accession>A0A8F9TW13</accession>
<reference evidence="1" key="1">
    <citation type="submission" date="2021-08" db="EMBL/GenBank/DDBJ databases">
        <title>Genome of a novel bacterium of the phylum Verrucomicrobia, Oleiharenicola sp. KSB-15.</title>
        <authorList>
            <person name="Chung J.-H."/>
            <person name="Ahn J.-H."/>
            <person name="Yoon Y."/>
            <person name="Kim D.-Y."/>
            <person name="An S.-H."/>
            <person name="Park I."/>
            <person name="Yeon J."/>
        </authorList>
    </citation>
    <scope>NUCLEOTIDE SEQUENCE</scope>
    <source>
        <strain evidence="1">KSB-15</strain>
    </source>
</reference>
<sequence>MPRAKKTTSRIDAERVRLALMGSENMIRGLSAERLARALDDFRRGWLREAAVLWQIIRERDDTTLAVTEKRDLDAALLDYEILPVDDSPEAERDKQALKAAYNGLTATDALDQNKRGGVAALIKMMMHAVGHRWAVFELIWDPSGEDLTAEFRFVPLQFFEHTVGRLRFLPVEGAYQGEDLEDGGWMVVCGPGLMQATSIAYFLKRSPLRAWAILCDKFAVPYLHGESSAQVGSKEWNAFRDALASLVNDGAVLTSPGAKITPITITGAEAPAEALVDRCDRGITRIWRGADLGTMSKDGAAVGSNPQASETDILSAADAQNISETLNYYFDRQVIRYRFGTEPKAYFKLKPRTKINQDLQLKIDDQLIKWGCKLGIKDLMERYGRAEADAGEEVAIASVPPSPFEAQASTAVVPAALVNEAASNRVALVARAAAQARPAEQAILDPILRRLAAIEAMPDPAAQRAALQELRAAWPVLGRAALQQVPALAQAIEQAIAPAVVSGLAEVPKSSPQNA</sequence>
<dbReference type="EMBL" id="CP080507">
    <property type="protein sequence ID" value="QYM80279.1"/>
    <property type="molecule type" value="Genomic_DNA"/>
</dbReference>
<name>A0A8F9TW13_9BACT</name>
<keyword evidence="2" id="KW-1185">Reference proteome</keyword>
<dbReference type="AlphaFoldDB" id="A0A8F9TW13"/>
<dbReference type="InterPro" id="IPR009279">
    <property type="entry name" value="Portal_Mu"/>
</dbReference>
<evidence type="ECO:0000313" key="1">
    <source>
        <dbReference type="EMBL" id="QYM80279.1"/>
    </source>
</evidence>
<gene>
    <name evidence="1" type="ORF">K0B96_06600</name>
</gene>
<dbReference type="KEGG" id="ole:K0B96_06600"/>
<protein>
    <submittedName>
        <fullName evidence="1">DUF935 domain-containing protein</fullName>
    </submittedName>
</protein>